<dbReference type="Pfam" id="PF04082">
    <property type="entry name" value="Fungal_trans"/>
    <property type="match status" value="1"/>
</dbReference>
<dbReference type="PROSITE" id="PS50048">
    <property type="entry name" value="ZN2_CY6_FUNGAL_2"/>
    <property type="match status" value="1"/>
</dbReference>
<evidence type="ECO:0000256" key="1">
    <source>
        <dbReference type="ARBA" id="ARBA00004123"/>
    </source>
</evidence>
<reference evidence="6 7" key="1">
    <citation type="submission" date="2016-07" db="EMBL/GenBank/DDBJ databases">
        <title>Pervasive Adenine N6-methylation of Active Genes in Fungi.</title>
        <authorList>
            <consortium name="DOE Joint Genome Institute"/>
            <person name="Mondo S.J."/>
            <person name="Dannebaum R.O."/>
            <person name="Kuo R.C."/>
            <person name="Labutti K."/>
            <person name="Haridas S."/>
            <person name="Kuo A."/>
            <person name="Salamov A."/>
            <person name="Ahrendt S.R."/>
            <person name="Lipzen A."/>
            <person name="Sullivan W."/>
            <person name="Andreopoulos W.B."/>
            <person name="Clum A."/>
            <person name="Lindquist E."/>
            <person name="Daum C."/>
            <person name="Ramamoorthy G.K."/>
            <person name="Gryganskyi A."/>
            <person name="Culley D."/>
            <person name="Magnuson J.K."/>
            <person name="James T.Y."/>
            <person name="O'Malley M.A."/>
            <person name="Stajich J.E."/>
            <person name="Spatafora J.W."/>
            <person name="Visel A."/>
            <person name="Grigoriev I.V."/>
        </authorList>
    </citation>
    <scope>NUCLEOTIDE SEQUENCE [LARGE SCALE GENOMIC DNA]</scope>
    <source>
        <strain evidence="6 7">68-887.2</strain>
    </source>
</reference>
<dbReference type="InterPro" id="IPR001138">
    <property type="entry name" value="Zn2Cys6_DnaBD"/>
</dbReference>
<keyword evidence="3" id="KW-0539">Nucleus</keyword>
<dbReference type="InterPro" id="IPR050613">
    <property type="entry name" value="Sec_Metabolite_Reg"/>
</dbReference>
<dbReference type="CDD" id="cd00067">
    <property type="entry name" value="GAL4"/>
    <property type="match status" value="1"/>
</dbReference>
<dbReference type="Gene3D" id="4.10.240.10">
    <property type="entry name" value="Zn(2)-C6 fungal-type DNA-binding domain"/>
    <property type="match status" value="1"/>
</dbReference>
<sequence>MALEGLGRGAGYSLPAPPDGTPRVKRPRVIQSCAFCYNRKLKCDKQYPCSHCLRRGRGDSCHPPEVEIRGHVVGGPNGLSGQRTLSPAELLSANAGLHRRVASQKRRIQQLENEVKARNSRYQSAGRASNSETDDGSTTYEDEENANQPRTGDVLDTDQWVQEEEPDPTERLLWLSPSEPMQSDSTVDRWRQVIPWRQSDYLVGFHLKHLHWIHCVFHAPTFLDWHAQWILRMQGDMVHSDPSELALYLAVISTALFHIDHDIAVQAGFSSDDTRSLPRDWCSLSLRGIEMGLQHKPNLLLLQAMCILPMIGHTLGHSRRLRLLLHVGLLLAQDLGLHLLEDEDYNAEQQKPGIVAREVGKRIWNCLVISEAMTPAVLRGPVLLYPHRRSDAMPSNIDDIDLSDFRRSSCKELPDPTTVSHMLAMRRLALVLHDYNTTVFRTHSLHRKLAAILEVDARLVRLLDFCPALSPEPACSAYQGRLENQFDYLPWARFTWEWKIASYRMKFHSTFVGLGHVDAKYRQSEQTCLSSALTLLRHRLRTDIPAMWHRAWRVTLDLAFAGVVVAKALSGTTDTQEQGSLVESLQQVQALLAFSAPSDLPAHRAARHLLGLLQDHYNHENPTALAPPAQEPPAEERNPFDVLVSGETWDWTAWVEAFEMSPTQLVTSNEWGSNDFI</sequence>
<evidence type="ECO:0000313" key="7">
    <source>
        <dbReference type="Proteomes" id="UP000193986"/>
    </source>
</evidence>
<dbReference type="PANTHER" id="PTHR31001">
    <property type="entry name" value="UNCHARACTERIZED TRANSCRIPTIONAL REGULATORY PROTEIN"/>
    <property type="match status" value="1"/>
</dbReference>
<keyword evidence="7" id="KW-1185">Reference proteome</keyword>
<dbReference type="GO" id="GO:0003677">
    <property type="term" value="F:DNA binding"/>
    <property type="evidence" value="ECO:0007669"/>
    <property type="project" value="InterPro"/>
</dbReference>
<dbReference type="PANTHER" id="PTHR31001:SF76">
    <property type="entry name" value="ZN(2)-C6 FUNGAL-TYPE DOMAIN-CONTAINING PROTEIN"/>
    <property type="match status" value="1"/>
</dbReference>
<gene>
    <name evidence="6" type="ORF">BCR39DRAFT_535970</name>
</gene>
<dbReference type="GO" id="GO:0008270">
    <property type="term" value="F:zinc ion binding"/>
    <property type="evidence" value="ECO:0007669"/>
    <property type="project" value="InterPro"/>
</dbReference>
<dbReference type="GO" id="GO:0005634">
    <property type="term" value="C:nucleus"/>
    <property type="evidence" value="ECO:0007669"/>
    <property type="project" value="UniProtKB-SubCell"/>
</dbReference>
<feature type="compositionally biased region" description="Polar residues" evidence="4">
    <location>
        <begin position="120"/>
        <end position="131"/>
    </location>
</feature>
<organism evidence="6 7">
    <name type="scientific">Naematelia encephala</name>
    <dbReference type="NCBI Taxonomy" id="71784"/>
    <lineage>
        <taxon>Eukaryota</taxon>
        <taxon>Fungi</taxon>
        <taxon>Dikarya</taxon>
        <taxon>Basidiomycota</taxon>
        <taxon>Agaricomycotina</taxon>
        <taxon>Tremellomycetes</taxon>
        <taxon>Tremellales</taxon>
        <taxon>Naemateliaceae</taxon>
        <taxon>Naematelia</taxon>
    </lineage>
</organism>
<evidence type="ECO:0000256" key="4">
    <source>
        <dbReference type="SAM" id="MobiDB-lite"/>
    </source>
</evidence>
<dbReference type="CDD" id="cd12148">
    <property type="entry name" value="fungal_TF_MHR"/>
    <property type="match status" value="1"/>
</dbReference>
<dbReference type="InParanoid" id="A0A1Y2B028"/>
<protein>
    <recommendedName>
        <fullName evidence="5">Zn(2)-C6 fungal-type domain-containing protein</fullName>
    </recommendedName>
</protein>
<evidence type="ECO:0000313" key="6">
    <source>
        <dbReference type="EMBL" id="ORY28198.1"/>
    </source>
</evidence>
<dbReference type="EMBL" id="MCFC01000033">
    <property type="protein sequence ID" value="ORY28198.1"/>
    <property type="molecule type" value="Genomic_DNA"/>
</dbReference>
<dbReference type="InterPro" id="IPR007219">
    <property type="entry name" value="XnlR_reg_dom"/>
</dbReference>
<feature type="region of interest" description="Disordered" evidence="4">
    <location>
        <begin position="1"/>
        <end position="24"/>
    </location>
</feature>
<dbReference type="InterPro" id="IPR036864">
    <property type="entry name" value="Zn2-C6_fun-type_DNA-bd_sf"/>
</dbReference>
<name>A0A1Y2B028_9TREE</name>
<evidence type="ECO:0000256" key="2">
    <source>
        <dbReference type="ARBA" id="ARBA00022723"/>
    </source>
</evidence>
<dbReference type="GO" id="GO:0006351">
    <property type="term" value="P:DNA-templated transcription"/>
    <property type="evidence" value="ECO:0007669"/>
    <property type="project" value="InterPro"/>
</dbReference>
<dbReference type="AlphaFoldDB" id="A0A1Y2B028"/>
<feature type="domain" description="Zn(2)-C6 fungal-type" evidence="5">
    <location>
        <begin position="32"/>
        <end position="61"/>
    </location>
</feature>
<feature type="compositionally biased region" description="Gly residues" evidence="4">
    <location>
        <begin position="1"/>
        <end position="10"/>
    </location>
</feature>
<dbReference type="GO" id="GO:0000981">
    <property type="term" value="F:DNA-binding transcription factor activity, RNA polymerase II-specific"/>
    <property type="evidence" value="ECO:0007669"/>
    <property type="project" value="InterPro"/>
</dbReference>
<comment type="caution">
    <text evidence="6">The sequence shown here is derived from an EMBL/GenBank/DDBJ whole genome shotgun (WGS) entry which is preliminary data.</text>
</comment>
<dbReference type="OrthoDB" id="3046788at2759"/>
<dbReference type="Proteomes" id="UP000193986">
    <property type="component" value="Unassembled WGS sequence"/>
</dbReference>
<proteinExistence type="predicted"/>
<dbReference type="Pfam" id="PF00172">
    <property type="entry name" value="Zn_clus"/>
    <property type="match status" value="1"/>
</dbReference>
<evidence type="ECO:0000256" key="3">
    <source>
        <dbReference type="ARBA" id="ARBA00023242"/>
    </source>
</evidence>
<evidence type="ECO:0000259" key="5">
    <source>
        <dbReference type="PROSITE" id="PS50048"/>
    </source>
</evidence>
<keyword evidence="2" id="KW-0479">Metal-binding</keyword>
<feature type="region of interest" description="Disordered" evidence="4">
    <location>
        <begin position="114"/>
        <end position="159"/>
    </location>
</feature>
<accession>A0A1Y2B028</accession>
<feature type="compositionally biased region" description="Acidic residues" evidence="4">
    <location>
        <begin position="132"/>
        <end position="145"/>
    </location>
</feature>
<dbReference type="STRING" id="71784.A0A1Y2B028"/>
<comment type="subcellular location">
    <subcellularLocation>
        <location evidence="1">Nucleus</location>
    </subcellularLocation>
</comment>
<dbReference type="SMART" id="SM00066">
    <property type="entry name" value="GAL4"/>
    <property type="match status" value="1"/>
</dbReference>
<dbReference type="SUPFAM" id="SSF57701">
    <property type="entry name" value="Zn2/Cys6 DNA-binding domain"/>
    <property type="match status" value="1"/>
</dbReference>